<proteinExistence type="inferred from homology"/>
<dbReference type="Pfam" id="PF00728">
    <property type="entry name" value="Glyco_hydro_20"/>
    <property type="match status" value="1"/>
</dbReference>
<feature type="non-terminal residue" evidence="6">
    <location>
        <position position="1"/>
    </location>
</feature>
<feature type="domain" description="Glycoside hydrolase family 20 catalytic" evidence="5">
    <location>
        <begin position="5"/>
        <end position="46"/>
    </location>
</feature>
<gene>
    <name evidence="6" type="ORF">OSB1V03_LOCUS18485</name>
</gene>
<dbReference type="GO" id="GO:0006689">
    <property type="term" value="P:ganglioside catabolic process"/>
    <property type="evidence" value="ECO:0007669"/>
    <property type="project" value="TreeGrafter"/>
</dbReference>
<accession>A0A7R9LII1</accession>
<dbReference type="OrthoDB" id="428480at2759"/>
<dbReference type="Gene3D" id="3.20.20.80">
    <property type="entry name" value="Glycosidases"/>
    <property type="match status" value="1"/>
</dbReference>
<evidence type="ECO:0000256" key="3">
    <source>
        <dbReference type="ARBA" id="ARBA00012663"/>
    </source>
</evidence>
<dbReference type="GO" id="GO:0004563">
    <property type="term" value="F:beta-N-acetylhexosaminidase activity"/>
    <property type="evidence" value="ECO:0007669"/>
    <property type="project" value="UniProtKB-EC"/>
</dbReference>
<protein>
    <recommendedName>
        <fullName evidence="3">beta-N-acetylhexosaminidase</fullName>
        <ecNumber evidence="3">3.2.1.52</ecNumber>
    </recommendedName>
</protein>
<dbReference type="GO" id="GO:0005764">
    <property type="term" value="C:lysosome"/>
    <property type="evidence" value="ECO:0007669"/>
    <property type="project" value="TreeGrafter"/>
</dbReference>
<dbReference type="PANTHER" id="PTHR22600:SF21">
    <property type="entry name" value="BETA-HEXOSAMINIDASE A"/>
    <property type="match status" value="1"/>
</dbReference>
<comment type="similarity">
    <text evidence="2">Belongs to the glycosyl hydrolase 20 family.</text>
</comment>
<evidence type="ECO:0000256" key="2">
    <source>
        <dbReference type="ARBA" id="ARBA00006285"/>
    </source>
</evidence>
<dbReference type="InterPro" id="IPR015883">
    <property type="entry name" value="Glyco_hydro_20_cat"/>
</dbReference>
<dbReference type="EMBL" id="OC879191">
    <property type="protein sequence ID" value="CAD7641049.1"/>
    <property type="molecule type" value="Genomic_DNA"/>
</dbReference>
<comment type="catalytic activity">
    <reaction evidence="1">
        <text>Hydrolysis of terminal non-reducing N-acetyl-D-hexosamine residues in N-acetyl-beta-D-hexosaminides.</text>
        <dbReference type="EC" id="3.2.1.52"/>
    </reaction>
</comment>
<dbReference type="AlphaFoldDB" id="A0A7R9LII1"/>
<dbReference type="InterPro" id="IPR025705">
    <property type="entry name" value="Beta_hexosaminidase_sua/sub"/>
</dbReference>
<dbReference type="SUPFAM" id="SSF51445">
    <property type="entry name" value="(Trans)glycosidases"/>
    <property type="match status" value="1"/>
</dbReference>
<evidence type="ECO:0000259" key="5">
    <source>
        <dbReference type="Pfam" id="PF00728"/>
    </source>
</evidence>
<dbReference type="GO" id="GO:0030203">
    <property type="term" value="P:glycosaminoglycan metabolic process"/>
    <property type="evidence" value="ECO:0007669"/>
    <property type="project" value="TreeGrafter"/>
</dbReference>
<keyword evidence="4" id="KW-0378">Hydrolase</keyword>
<evidence type="ECO:0000256" key="4">
    <source>
        <dbReference type="ARBA" id="ARBA00022801"/>
    </source>
</evidence>
<evidence type="ECO:0000313" key="6">
    <source>
        <dbReference type="EMBL" id="CAD7641049.1"/>
    </source>
</evidence>
<organism evidence="6">
    <name type="scientific">Medioppia subpectinata</name>
    <dbReference type="NCBI Taxonomy" id="1979941"/>
    <lineage>
        <taxon>Eukaryota</taxon>
        <taxon>Metazoa</taxon>
        <taxon>Ecdysozoa</taxon>
        <taxon>Arthropoda</taxon>
        <taxon>Chelicerata</taxon>
        <taxon>Arachnida</taxon>
        <taxon>Acari</taxon>
        <taxon>Acariformes</taxon>
        <taxon>Sarcoptiformes</taxon>
        <taxon>Oribatida</taxon>
        <taxon>Brachypylina</taxon>
        <taxon>Oppioidea</taxon>
        <taxon>Oppiidae</taxon>
        <taxon>Medioppia</taxon>
    </lineage>
</organism>
<dbReference type="EC" id="3.2.1.52" evidence="3"/>
<sequence>FNGTDHQNSLVLGGQASMWGEWVDASNFMTRTWPRAMSVAERLWSPKSLSNATEAQYRIFQRLCADPSVLIVNMTGP</sequence>
<dbReference type="InterPro" id="IPR017853">
    <property type="entry name" value="GH"/>
</dbReference>
<dbReference type="GO" id="GO:0005975">
    <property type="term" value="P:carbohydrate metabolic process"/>
    <property type="evidence" value="ECO:0007669"/>
    <property type="project" value="InterPro"/>
</dbReference>
<dbReference type="EMBL" id="CAJPIZ010024616">
    <property type="protein sequence ID" value="CAG2118534.1"/>
    <property type="molecule type" value="Genomic_DNA"/>
</dbReference>
<dbReference type="PANTHER" id="PTHR22600">
    <property type="entry name" value="BETA-HEXOSAMINIDASE"/>
    <property type="match status" value="1"/>
</dbReference>
<keyword evidence="7" id="KW-1185">Reference proteome</keyword>
<name>A0A7R9LII1_9ACAR</name>
<reference evidence="6" key="1">
    <citation type="submission" date="2020-11" db="EMBL/GenBank/DDBJ databases">
        <authorList>
            <person name="Tran Van P."/>
        </authorList>
    </citation>
    <scope>NUCLEOTIDE SEQUENCE</scope>
</reference>
<evidence type="ECO:0000313" key="7">
    <source>
        <dbReference type="Proteomes" id="UP000759131"/>
    </source>
</evidence>
<evidence type="ECO:0000256" key="1">
    <source>
        <dbReference type="ARBA" id="ARBA00001231"/>
    </source>
</evidence>
<dbReference type="GO" id="GO:0016020">
    <property type="term" value="C:membrane"/>
    <property type="evidence" value="ECO:0007669"/>
    <property type="project" value="TreeGrafter"/>
</dbReference>
<dbReference type="PRINTS" id="PR00738">
    <property type="entry name" value="GLHYDRLASE20"/>
</dbReference>
<dbReference type="Proteomes" id="UP000759131">
    <property type="component" value="Unassembled WGS sequence"/>
</dbReference>